<sequence length="193" mass="22063">MSTGRPSKISTTTLFGHAVTARTQDDFKEVRSDASPAPHPRTEKSAFDPGVSSTYLPIYHTYRMAYLLYIPTNLFDQRGIHMKDDFKEVRSDASPAPHPRTEKSAFDPGVSSTYLPIYHTYRMAYLLYIPTNLFDQRGIHMKDDFKEVRSDASPAPHPRTEKSAFDPGVSSTYLPIYHTYRMAYLLYIPTNRT</sequence>
<organism evidence="2 3">
    <name type="scientific">Dreissena polymorpha</name>
    <name type="common">Zebra mussel</name>
    <name type="synonym">Mytilus polymorpha</name>
    <dbReference type="NCBI Taxonomy" id="45954"/>
    <lineage>
        <taxon>Eukaryota</taxon>
        <taxon>Metazoa</taxon>
        <taxon>Spiralia</taxon>
        <taxon>Lophotrochozoa</taxon>
        <taxon>Mollusca</taxon>
        <taxon>Bivalvia</taxon>
        <taxon>Autobranchia</taxon>
        <taxon>Heteroconchia</taxon>
        <taxon>Euheterodonta</taxon>
        <taxon>Imparidentia</taxon>
        <taxon>Neoheterodontei</taxon>
        <taxon>Myida</taxon>
        <taxon>Dreissenoidea</taxon>
        <taxon>Dreissenidae</taxon>
        <taxon>Dreissena</taxon>
    </lineage>
</organism>
<proteinExistence type="predicted"/>
<keyword evidence="3" id="KW-1185">Reference proteome</keyword>
<evidence type="ECO:0000313" key="3">
    <source>
        <dbReference type="Proteomes" id="UP000828390"/>
    </source>
</evidence>
<protein>
    <submittedName>
        <fullName evidence="2">Uncharacterized protein</fullName>
    </submittedName>
</protein>
<dbReference type="AlphaFoldDB" id="A0A9D4KIQ9"/>
<reference evidence="2" key="1">
    <citation type="journal article" date="2019" name="bioRxiv">
        <title>The Genome of the Zebra Mussel, Dreissena polymorpha: A Resource for Invasive Species Research.</title>
        <authorList>
            <person name="McCartney M.A."/>
            <person name="Auch B."/>
            <person name="Kono T."/>
            <person name="Mallez S."/>
            <person name="Zhang Y."/>
            <person name="Obille A."/>
            <person name="Becker A."/>
            <person name="Abrahante J.E."/>
            <person name="Garbe J."/>
            <person name="Badalamenti J.P."/>
            <person name="Herman A."/>
            <person name="Mangelson H."/>
            <person name="Liachko I."/>
            <person name="Sullivan S."/>
            <person name="Sone E.D."/>
            <person name="Koren S."/>
            <person name="Silverstein K.A.T."/>
            <person name="Beckman K.B."/>
            <person name="Gohl D.M."/>
        </authorList>
    </citation>
    <scope>NUCLEOTIDE SEQUENCE</scope>
    <source>
        <strain evidence="2">Duluth1</strain>
        <tissue evidence="2">Whole animal</tissue>
    </source>
</reference>
<gene>
    <name evidence="2" type="ORF">DPMN_113238</name>
</gene>
<accession>A0A9D4KIQ9</accession>
<dbReference type="EMBL" id="JAIWYP010000004">
    <property type="protein sequence ID" value="KAH3839801.1"/>
    <property type="molecule type" value="Genomic_DNA"/>
</dbReference>
<evidence type="ECO:0000256" key="1">
    <source>
        <dbReference type="SAM" id="MobiDB-lite"/>
    </source>
</evidence>
<evidence type="ECO:0000313" key="2">
    <source>
        <dbReference type="EMBL" id="KAH3839801.1"/>
    </source>
</evidence>
<comment type="caution">
    <text evidence="2">The sequence shown here is derived from an EMBL/GenBank/DDBJ whole genome shotgun (WGS) entry which is preliminary data.</text>
</comment>
<feature type="region of interest" description="Disordered" evidence="1">
    <location>
        <begin position="25"/>
        <end position="46"/>
    </location>
</feature>
<dbReference type="Proteomes" id="UP000828390">
    <property type="component" value="Unassembled WGS sequence"/>
</dbReference>
<reference evidence="2" key="2">
    <citation type="submission" date="2020-11" db="EMBL/GenBank/DDBJ databases">
        <authorList>
            <person name="McCartney M.A."/>
            <person name="Auch B."/>
            <person name="Kono T."/>
            <person name="Mallez S."/>
            <person name="Becker A."/>
            <person name="Gohl D.M."/>
            <person name="Silverstein K.A.T."/>
            <person name="Koren S."/>
            <person name="Bechman K.B."/>
            <person name="Herman A."/>
            <person name="Abrahante J.E."/>
            <person name="Garbe J."/>
        </authorList>
    </citation>
    <scope>NUCLEOTIDE SEQUENCE</scope>
    <source>
        <strain evidence="2">Duluth1</strain>
        <tissue evidence="2">Whole animal</tissue>
    </source>
</reference>
<name>A0A9D4KIQ9_DREPO</name>